<dbReference type="OMA" id="CHHDEYS"/>
<keyword evidence="5" id="KW-1185">Reference proteome</keyword>
<dbReference type="PANTHER" id="PTHR11006:SF4">
    <property type="entry name" value="PROTEIN ARGININE N-METHYLTRANSFERASE 7"/>
    <property type="match status" value="1"/>
</dbReference>
<dbReference type="InterPro" id="IPR029063">
    <property type="entry name" value="SAM-dependent_MTases_sf"/>
</dbReference>
<dbReference type="GO" id="GO:0042054">
    <property type="term" value="F:histone methyltransferase activity"/>
    <property type="evidence" value="ECO:0007669"/>
    <property type="project" value="TreeGrafter"/>
</dbReference>
<dbReference type="PROSITE" id="PS51678">
    <property type="entry name" value="SAM_MT_PRMT"/>
    <property type="match status" value="1"/>
</dbReference>
<dbReference type="AlphaFoldDB" id="F2TY81"/>
<dbReference type="RefSeq" id="XP_004998515.1">
    <property type="nucleotide sequence ID" value="XM_004998458.1"/>
</dbReference>
<evidence type="ECO:0008006" key="6">
    <source>
        <dbReference type="Google" id="ProtNLM"/>
    </source>
</evidence>
<evidence type="ECO:0000313" key="5">
    <source>
        <dbReference type="Proteomes" id="UP000007799"/>
    </source>
</evidence>
<dbReference type="EMBL" id="GL832956">
    <property type="protein sequence ID" value="EGD76340.1"/>
    <property type="molecule type" value="Genomic_DNA"/>
</dbReference>
<dbReference type="eggNOG" id="KOG1501">
    <property type="taxonomic scope" value="Eukaryota"/>
</dbReference>
<dbReference type="Pfam" id="PF06325">
    <property type="entry name" value="PrmA"/>
    <property type="match status" value="1"/>
</dbReference>
<sequence length="681" mass="74567">MQHSDDADDAAGNVPCLDVVEEEEEDVLLSAWTADTSMLADHDRNDKYAEALRRLAPGQRVLDIGTGTGLLAMLAARHGATTVTACEVYRPMARIAAETIRTNNLEATIALVPKESTELSLEKDLNQQRVGLIVSEIVDSELLGEGILPSIRDAVARLGLDTCTCIPCAANIHFQLIQSDLLRSWVDLDSCSVDGLPIFDEEMISRVDASTKHEVHVDRLLSSLTRLSDPTTACTLDLTSIPPEDGVHTEITTAAVASGSRVDGLVMWWTMTLADDIVIDTQPSWLQRAQPHHQHTQHQQPQQQQQQQQQSHVWREHWLPMVYVLRQPLQTAQNEDAEPKTVPVYVGLHHDDFAVDFSAALAATAPPLRPTHVHVCSPLLPRDRIALLNDTRRTQHYHDALAASTHGRDIRSILGFGSVNVAAISACQLFPRAHTTVVEHRRLAPIMEAFATRASARLSVVVDEDSMGERDTADVVDLVVGEPYFLDTTEPWQAAIRFARAIARHRHRLSATAVVFPHHAVVCCALVECTHLHTIRDPVKQACGVDMSAFDAAVRVPGTFASVQSMWEYEHRLLCRPAEVLTIDFAAASAGDGGIAAAQSEDVVLTMTTTGTCHAVLVFMRTYLSDQEFEDEYSGDGAYTPFKQGVFLLDDKRRSVNCGESVTVHVSLDGAAGTVSADVVS</sequence>
<dbReference type="InParanoid" id="F2TY81"/>
<feature type="region of interest" description="Disordered" evidence="3">
    <location>
        <begin position="287"/>
        <end position="311"/>
    </location>
</feature>
<proteinExistence type="predicted"/>
<keyword evidence="2" id="KW-0808">Transferase</keyword>
<feature type="compositionally biased region" description="Low complexity" evidence="3">
    <location>
        <begin position="297"/>
        <end position="310"/>
    </location>
</feature>
<dbReference type="GO" id="GO:0032259">
    <property type="term" value="P:methylation"/>
    <property type="evidence" value="ECO:0007669"/>
    <property type="project" value="UniProtKB-KW"/>
</dbReference>
<dbReference type="GeneID" id="16079108"/>
<evidence type="ECO:0000256" key="2">
    <source>
        <dbReference type="PROSITE-ProRule" id="PRU01015"/>
    </source>
</evidence>
<keyword evidence="2" id="KW-0489">Methyltransferase</keyword>
<dbReference type="PANTHER" id="PTHR11006">
    <property type="entry name" value="PROTEIN ARGININE N-METHYLTRANSFERASE"/>
    <property type="match status" value="1"/>
</dbReference>
<dbReference type="GO" id="GO:0016274">
    <property type="term" value="F:protein-arginine N-methyltransferase activity"/>
    <property type="evidence" value="ECO:0007669"/>
    <property type="project" value="InterPro"/>
</dbReference>
<dbReference type="InterPro" id="IPR025799">
    <property type="entry name" value="Arg_MeTrfase"/>
</dbReference>
<dbReference type="Gene3D" id="3.40.50.150">
    <property type="entry name" value="Vaccinia Virus protein VP39"/>
    <property type="match status" value="2"/>
</dbReference>
<dbReference type="Gene3D" id="2.70.160.11">
    <property type="entry name" value="Hnrnp arginine n-methyltransferase1"/>
    <property type="match status" value="2"/>
</dbReference>
<evidence type="ECO:0000313" key="4">
    <source>
        <dbReference type="EMBL" id="EGD76340.1"/>
    </source>
</evidence>
<reference evidence="4" key="1">
    <citation type="submission" date="2009-08" db="EMBL/GenBank/DDBJ databases">
        <title>Annotation of Salpingoeca rosetta.</title>
        <authorList>
            <consortium name="The Broad Institute Genome Sequencing Platform"/>
            <person name="Russ C."/>
            <person name="Cuomo C."/>
            <person name="Burger G."/>
            <person name="Gray M.W."/>
            <person name="Holland P.W.H."/>
            <person name="King N."/>
            <person name="Lang F.B.F."/>
            <person name="Roger A.J."/>
            <person name="Ruiz-Trillo I."/>
            <person name="Young S.K."/>
            <person name="Zeng Q."/>
            <person name="Gargeya S."/>
            <person name="Alvarado L."/>
            <person name="Berlin A."/>
            <person name="Chapman S.B."/>
            <person name="Chen Z."/>
            <person name="Freedman E."/>
            <person name="Gellesch M."/>
            <person name="Goldberg J."/>
            <person name="Griggs A."/>
            <person name="Gujja S."/>
            <person name="Heilman E."/>
            <person name="Heiman D."/>
            <person name="Howarth C."/>
            <person name="Mehta T."/>
            <person name="Neiman D."/>
            <person name="Pearson M."/>
            <person name="Roberts A."/>
            <person name="Saif S."/>
            <person name="Shea T."/>
            <person name="Shenoy N."/>
            <person name="Sisk P."/>
            <person name="Stolte C."/>
            <person name="Sykes S."/>
            <person name="White J."/>
            <person name="Yandava C."/>
            <person name="Haas B."/>
            <person name="Nusbaum C."/>
            <person name="Birren B."/>
        </authorList>
    </citation>
    <scope>NUCLEOTIDE SEQUENCE [LARGE SCALE GENOMIC DNA]</scope>
    <source>
        <strain evidence="4">ATCC 50818</strain>
    </source>
</reference>
<evidence type="ECO:0000256" key="1">
    <source>
        <dbReference type="ARBA" id="ARBA00022691"/>
    </source>
</evidence>
<keyword evidence="1 2" id="KW-0949">S-adenosyl-L-methionine</keyword>
<accession>F2TY81</accession>
<protein>
    <recommendedName>
        <fullName evidence="6">Protein arginine N-methyltransferase</fullName>
    </recommendedName>
</protein>
<gene>
    <name evidence="4" type="ORF">PTSG_11677</name>
</gene>
<dbReference type="KEGG" id="sre:PTSG_11677"/>
<dbReference type="CDD" id="cd02440">
    <property type="entry name" value="AdoMet_MTases"/>
    <property type="match status" value="1"/>
</dbReference>
<dbReference type="SUPFAM" id="SSF53335">
    <property type="entry name" value="S-adenosyl-L-methionine-dependent methyltransferases"/>
    <property type="match status" value="2"/>
</dbReference>
<dbReference type="GO" id="GO:0005634">
    <property type="term" value="C:nucleus"/>
    <property type="evidence" value="ECO:0007669"/>
    <property type="project" value="TreeGrafter"/>
</dbReference>
<name>F2TY81_SALR5</name>
<dbReference type="Proteomes" id="UP000007799">
    <property type="component" value="Unassembled WGS sequence"/>
</dbReference>
<dbReference type="STRING" id="946362.F2TY81"/>
<dbReference type="OrthoDB" id="412876at2759"/>
<organism evidence="5">
    <name type="scientific">Salpingoeca rosetta (strain ATCC 50818 / BSB-021)</name>
    <dbReference type="NCBI Taxonomy" id="946362"/>
    <lineage>
        <taxon>Eukaryota</taxon>
        <taxon>Choanoflagellata</taxon>
        <taxon>Craspedida</taxon>
        <taxon>Salpingoecidae</taxon>
        <taxon>Salpingoeca</taxon>
    </lineage>
</organism>
<evidence type="ECO:0000256" key="3">
    <source>
        <dbReference type="SAM" id="MobiDB-lite"/>
    </source>
</evidence>